<dbReference type="InterPro" id="IPR002347">
    <property type="entry name" value="SDR_fam"/>
</dbReference>
<dbReference type="Pfam" id="PF00106">
    <property type="entry name" value="adh_short"/>
    <property type="match status" value="1"/>
</dbReference>
<evidence type="ECO:0000256" key="4">
    <source>
        <dbReference type="RuleBase" id="RU000363"/>
    </source>
</evidence>
<accession>A0A165J071</accession>
<comment type="similarity">
    <text evidence="1 4">Belongs to the short-chain dehydrogenases/reductases (SDR) family.</text>
</comment>
<organism evidence="5 6">
    <name type="scientific">Exidia glandulosa HHB12029</name>
    <dbReference type="NCBI Taxonomy" id="1314781"/>
    <lineage>
        <taxon>Eukaryota</taxon>
        <taxon>Fungi</taxon>
        <taxon>Dikarya</taxon>
        <taxon>Basidiomycota</taxon>
        <taxon>Agaricomycotina</taxon>
        <taxon>Agaricomycetes</taxon>
        <taxon>Auriculariales</taxon>
        <taxon>Exidiaceae</taxon>
        <taxon>Exidia</taxon>
    </lineage>
</organism>
<dbReference type="PRINTS" id="PR00081">
    <property type="entry name" value="GDHRDH"/>
</dbReference>
<dbReference type="STRING" id="1314781.A0A165J071"/>
<protein>
    <submittedName>
        <fullName evidence="5">Oxidoreductase</fullName>
    </submittedName>
</protein>
<dbReference type="InParanoid" id="A0A165J071"/>
<dbReference type="InterPro" id="IPR020904">
    <property type="entry name" value="Sc_DH/Rdtase_CS"/>
</dbReference>
<evidence type="ECO:0000313" key="5">
    <source>
        <dbReference type="EMBL" id="KZV94130.1"/>
    </source>
</evidence>
<evidence type="ECO:0000256" key="3">
    <source>
        <dbReference type="ARBA" id="ARBA00023002"/>
    </source>
</evidence>
<evidence type="ECO:0000256" key="2">
    <source>
        <dbReference type="ARBA" id="ARBA00022857"/>
    </source>
</evidence>
<proteinExistence type="inferred from homology"/>
<dbReference type="AlphaFoldDB" id="A0A165J071"/>
<dbReference type="Gene3D" id="3.40.50.720">
    <property type="entry name" value="NAD(P)-binding Rossmann-like Domain"/>
    <property type="match status" value="1"/>
</dbReference>
<dbReference type="GO" id="GO:0016491">
    <property type="term" value="F:oxidoreductase activity"/>
    <property type="evidence" value="ECO:0007669"/>
    <property type="project" value="UniProtKB-KW"/>
</dbReference>
<keyword evidence="3" id="KW-0560">Oxidoreductase</keyword>
<name>A0A165J071_EXIGL</name>
<dbReference type="OrthoDB" id="2102561at2759"/>
<dbReference type="FunFam" id="3.40.50.720:FF:000261">
    <property type="entry name" value="NADPH-dependent 1-acyldihydroxyacetone phosphate reductase"/>
    <property type="match status" value="1"/>
</dbReference>
<evidence type="ECO:0000256" key="1">
    <source>
        <dbReference type="ARBA" id="ARBA00006484"/>
    </source>
</evidence>
<dbReference type="PANTHER" id="PTHR44169:SF6">
    <property type="entry name" value="NADPH-DEPENDENT 1-ACYLDIHYDROXYACETONE PHOSPHATE REDUCTASE"/>
    <property type="match status" value="1"/>
</dbReference>
<dbReference type="InterPro" id="IPR036291">
    <property type="entry name" value="NAD(P)-bd_dom_sf"/>
</dbReference>
<keyword evidence="2" id="KW-0521">NADP</keyword>
<dbReference type="PANTHER" id="PTHR44169">
    <property type="entry name" value="NADPH-DEPENDENT 1-ACYLDIHYDROXYACETONE PHOSPHATE REDUCTASE"/>
    <property type="match status" value="1"/>
</dbReference>
<dbReference type="GO" id="GO:0005783">
    <property type="term" value="C:endoplasmic reticulum"/>
    <property type="evidence" value="ECO:0007669"/>
    <property type="project" value="TreeGrafter"/>
</dbReference>
<dbReference type="SUPFAM" id="SSF51735">
    <property type="entry name" value="NAD(P)-binding Rossmann-fold domains"/>
    <property type="match status" value="1"/>
</dbReference>
<evidence type="ECO:0000313" key="6">
    <source>
        <dbReference type="Proteomes" id="UP000077266"/>
    </source>
</evidence>
<dbReference type="Proteomes" id="UP000077266">
    <property type="component" value="Unassembled WGS sequence"/>
</dbReference>
<gene>
    <name evidence="5" type="ORF">EXIGLDRAFT_737432</name>
</gene>
<reference evidence="5 6" key="1">
    <citation type="journal article" date="2016" name="Mol. Biol. Evol.">
        <title>Comparative Genomics of Early-Diverging Mushroom-Forming Fungi Provides Insights into the Origins of Lignocellulose Decay Capabilities.</title>
        <authorList>
            <person name="Nagy L.G."/>
            <person name="Riley R."/>
            <person name="Tritt A."/>
            <person name="Adam C."/>
            <person name="Daum C."/>
            <person name="Floudas D."/>
            <person name="Sun H."/>
            <person name="Yadav J.S."/>
            <person name="Pangilinan J."/>
            <person name="Larsson K.H."/>
            <person name="Matsuura K."/>
            <person name="Barry K."/>
            <person name="Labutti K."/>
            <person name="Kuo R."/>
            <person name="Ohm R.A."/>
            <person name="Bhattacharya S.S."/>
            <person name="Shirouzu T."/>
            <person name="Yoshinaga Y."/>
            <person name="Martin F.M."/>
            <person name="Grigoriev I.V."/>
            <person name="Hibbett D.S."/>
        </authorList>
    </citation>
    <scope>NUCLEOTIDE SEQUENCE [LARGE SCALE GENOMIC DNA]</scope>
    <source>
        <strain evidence="5 6">HHB12029</strain>
    </source>
</reference>
<dbReference type="PRINTS" id="PR00080">
    <property type="entry name" value="SDRFAMILY"/>
</dbReference>
<sequence length="278" mass="30380">MANKVVLVTGSSQGGIGAALCEEFAERGYTVYASARRLESLEGFKHKGICRLELDVTSDESCASAVEHIIETEGRIDVLVSNAGMLCIGALADIPIEQAQKTFDTNVFGTLRLARGVIPHMAKRRSGLIITIGSVAGEVTTPWNGIYCASKAALHAIAETISMECAPLGIQAMNVITASVQSNLATNHVQLFRMPENSLWKAYADRIVDRLHLSQGRRSMPSKEFARLVVDKATKTTVPVHMRVGGGIAFFSLLNWLPRWLTLTIIWRYLGRLRTPDV</sequence>
<dbReference type="EMBL" id="KV425978">
    <property type="protein sequence ID" value="KZV94130.1"/>
    <property type="molecule type" value="Genomic_DNA"/>
</dbReference>
<dbReference type="CDD" id="cd05374">
    <property type="entry name" value="17beta-HSD-like_SDR_c"/>
    <property type="match status" value="1"/>
</dbReference>
<keyword evidence="6" id="KW-1185">Reference proteome</keyword>
<dbReference type="PROSITE" id="PS00061">
    <property type="entry name" value="ADH_SHORT"/>
    <property type="match status" value="1"/>
</dbReference>